<proteinExistence type="predicted"/>
<reference evidence="1" key="1">
    <citation type="journal article" date="2018" name="Nat. Plants">
        <title>Whole-genome landscape of Medicago truncatula symbiotic genes.</title>
        <authorList>
            <person name="Pecrix Y."/>
            <person name="Gamas P."/>
            <person name="Carrere S."/>
        </authorList>
    </citation>
    <scope>NUCLEOTIDE SEQUENCE</scope>
    <source>
        <tissue evidence="1">Leaves</tissue>
    </source>
</reference>
<evidence type="ECO:0000313" key="1">
    <source>
        <dbReference type="EMBL" id="RHN39278.1"/>
    </source>
</evidence>
<dbReference type="EMBL" id="PSQE01000008">
    <property type="protein sequence ID" value="RHN39278.1"/>
    <property type="molecule type" value="Genomic_DNA"/>
</dbReference>
<dbReference type="AlphaFoldDB" id="A0A396GFN1"/>
<accession>A0A396GFN1</accession>
<dbReference type="Proteomes" id="UP000265566">
    <property type="component" value="Chromosome 8"/>
</dbReference>
<protein>
    <submittedName>
        <fullName evidence="1">Uncharacterized protein</fullName>
    </submittedName>
</protein>
<organism evidence="1">
    <name type="scientific">Medicago truncatula</name>
    <name type="common">Barrel medic</name>
    <name type="synonym">Medicago tribuloides</name>
    <dbReference type="NCBI Taxonomy" id="3880"/>
    <lineage>
        <taxon>Eukaryota</taxon>
        <taxon>Viridiplantae</taxon>
        <taxon>Streptophyta</taxon>
        <taxon>Embryophyta</taxon>
        <taxon>Tracheophyta</taxon>
        <taxon>Spermatophyta</taxon>
        <taxon>Magnoliopsida</taxon>
        <taxon>eudicotyledons</taxon>
        <taxon>Gunneridae</taxon>
        <taxon>Pentapetalae</taxon>
        <taxon>rosids</taxon>
        <taxon>fabids</taxon>
        <taxon>Fabales</taxon>
        <taxon>Fabaceae</taxon>
        <taxon>Papilionoideae</taxon>
        <taxon>50 kb inversion clade</taxon>
        <taxon>NPAAA clade</taxon>
        <taxon>Hologalegina</taxon>
        <taxon>IRL clade</taxon>
        <taxon>Trifolieae</taxon>
        <taxon>Medicago</taxon>
    </lineage>
</organism>
<name>A0A396GFN1_MEDTR</name>
<dbReference type="Gramene" id="rna45287">
    <property type="protein sequence ID" value="RHN39278.1"/>
    <property type="gene ID" value="gene45287"/>
</dbReference>
<comment type="caution">
    <text evidence="1">The sequence shown here is derived from an EMBL/GenBank/DDBJ whole genome shotgun (WGS) entry which is preliminary data.</text>
</comment>
<gene>
    <name evidence="1" type="ORF">MtrunA17_Chr8g0342111</name>
</gene>
<sequence length="63" mass="7316">MMSVLVIIEGSMNSSNPYFSSSWRRNFTVRVAQQFNLVFSQHYLVPYVKVSFFLSGKETSFLI</sequence>